<dbReference type="PANTHER" id="PTHR21242:SF0">
    <property type="entry name" value="TRANSCRIPTION INITIATION FACTOR TFIID SUBUNIT 10"/>
    <property type="match status" value="1"/>
</dbReference>
<evidence type="ECO:0000313" key="8">
    <source>
        <dbReference type="EMBL" id="KNC31192.1"/>
    </source>
</evidence>
<dbReference type="Pfam" id="PF03540">
    <property type="entry name" value="TAF10"/>
    <property type="match status" value="1"/>
</dbReference>
<dbReference type="OMA" id="ALTMHIL"/>
<dbReference type="GO" id="GO:0016251">
    <property type="term" value="F:RNA polymerase II general transcription initiation factor activity"/>
    <property type="evidence" value="ECO:0007669"/>
    <property type="project" value="TreeGrafter"/>
</dbReference>
<evidence type="ECO:0000256" key="6">
    <source>
        <dbReference type="PIRNR" id="PIRNR017246"/>
    </source>
</evidence>
<dbReference type="CDD" id="cd07982">
    <property type="entry name" value="HFD_TAF10"/>
    <property type="match status" value="1"/>
</dbReference>
<accession>A0A0L0CG45</accession>
<proteinExistence type="inferred from homology"/>
<keyword evidence="8" id="KW-0396">Initiation factor</keyword>
<evidence type="ECO:0000256" key="4">
    <source>
        <dbReference type="ARBA" id="ARBA00023242"/>
    </source>
</evidence>
<keyword evidence="3 6" id="KW-0804">Transcription</keyword>
<dbReference type="OrthoDB" id="154356at2759"/>
<comment type="caution">
    <text evidence="8">The sequence shown here is derived from an EMBL/GenBank/DDBJ whole genome shotgun (WGS) entry which is preliminary data.</text>
</comment>
<protein>
    <recommendedName>
        <fullName evidence="6">Transcription initiation factor TFIID subunit 10</fullName>
    </recommendedName>
</protein>
<evidence type="ECO:0000256" key="5">
    <source>
        <dbReference type="ARBA" id="ARBA00025730"/>
    </source>
</evidence>
<feature type="compositionally biased region" description="Low complexity" evidence="7">
    <location>
        <begin position="89"/>
        <end position="98"/>
    </location>
</feature>
<comment type="subcellular location">
    <subcellularLocation>
        <location evidence="1 6">Nucleus</location>
    </subcellularLocation>
</comment>
<comment type="function">
    <text evidence="6">The TFIID basal transcription factor complex plays a major role in the initiation of RNA polymerase II (Pol II)-dependent transcription.</text>
</comment>
<dbReference type="STRING" id="7375.A0A0L0CG45"/>
<sequence length="136" mass="15115">MVVSNEEPTTPVEYAPEELEPAPGEELGELLQHLEDYTPTVPDALAEKYLHSAGFEAVDPRIVRIISVTAQKFISDIANDALQHCKTRSNSQHSGSHGSNKDKKTNKDRKYTLAIEDLTPALADHGITMRKPQYFV</sequence>
<evidence type="ECO:0000256" key="1">
    <source>
        <dbReference type="ARBA" id="ARBA00004123"/>
    </source>
</evidence>
<keyword evidence="2 6" id="KW-0805">Transcription regulation</keyword>
<reference evidence="8 9" key="1">
    <citation type="journal article" date="2015" name="Nat. Commun.">
        <title>Lucilia cuprina genome unlocks parasitic fly biology to underpin future interventions.</title>
        <authorList>
            <person name="Anstead C.A."/>
            <person name="Korhonen P.K."/>
            <person name="Young N.D."/>
            <person name="Hall R.S."/>
            <person name="Jex A.R."/>
            <person name="Murali S.C."/>
            <person name="Hughes D.S."/>
            <person name="Lee S.F."/>
            <person name="Perry T."/>
            <person name="Stroehlein A.J."/>
            <person name="Ansell B.R."/>
            <person name="Breugelmans B."/>
            <person name="Hofmann A."/>
            <person name="Qu J."/>
            <person name="Dugan S."/>
            <person name="Lee S.L."/>
            <person name="Chao H."/>
            <person name="Dinh H."/>
            <person name="Han Y."/>
            <person name="Doddapaneni H.V."/>
            <person name="Worley K.C."/>
            <person name="Muzny D.M."/>
            <person name="Ioannidis P."/>
            <person name="Waterhouse R.M."/>
            <person name="Zdobnov E.M."/>
            <person name="James P.J."/>
            <person name="Bagnall N.H."/>
            <person name="Kotze A.C."/>
            <person name="Gibbs R.A."/>
            <person name="Richards S."/>
            <person name="Batterham P."/>
            <person name="Gasser R.B."/>
        </authorList>
    </citation>
    <scope>NUCLEOTIDE SEQUENCE [LARGE SCALE GENOMIC DNA]</scope>
    <source>
        <strain evidence="8 9">LS</strain>
        <tissue evidence="8">Full body</tissue>
    </source>
</reference>
<name>A0A0L0CG45_LUCCU</name>
<dbReference type="InterPro" id="IPR003923">
    <property type="entry name" value="TAF10"/>
</dbReference>
<dbReference type="GO" id="GO:0006367">
    <property type="term" value="P:transcription initiation at RNA polymerase II promoter"/>
    <property type="evidence" value="ECO:0007669"/>
    <property type="project" value="TreeGrafter"/>
</dbReference>
<dbReference type="PANTHER" id="PTHR21242">
    <property type="entry name" value="TRANSCRIPTION INITIATION FACTOR TFIID SUBUNIT 10"/>
    <property type="match status" value="1"/>
</dbReference>
<dbReference type="AlphaFoldDB" id="A0A0L0CG45"/>
<evidence type="ECO:0000256" key="7">
    <source>
        <dbReference type="SAM" id="MobiDB-lite"/>
    </source>
</evidence>
<evidence type="ECO:0000313" key="9">
    <source>
        <dbReference type="Proteomes" id="UP000037069"/>
    </source>
</evidence>
<keyword evidence="8" id="KW-0648">Protein biosynthesis</keyword>
<evidence type="ECO:0000256" key="2">
    <source>
        <dbReference type="ARBA" id="ARBA00023015"/>
    </source>
</evidence>
<evidence type="ECO:0000256" key="3">
    <source>
        <dbReference type="ARBA" id="ARBA00023163"/>
    </source>
</evidence>
<keyword evidence="9" id="KW-1185">Reference proteome</keyword>
<feature type="compositionally biased region" description="Basic and acidic residues" evidence="7">
    <location>
        <begin position="99"/>
        <end position="108"/>
    </location>
</feature>
<dbReference type="PRINTS" id="PR01443">
    <property type="entry name" value="TFIID30KDSUB"/>
</dbReference>
<dbReference type="GO" id="GO:1990841">
    <property type="term" value="F:promoter-specific chromatin binding"/>
    <property type="evidence" value="ECO:0007669"/>
    <property type="project" value="TreeGrafter"/>
</dbReference>
<comment type="similarity">
    <text evidence="5 6">Belongs to the TAF10 family.</text>
</comment>
<feature type="region of interest" description="Disordered" evidence="7">
    <location>
        <begin position="1"/>
        <end position="21"/>
    </location>
</feature>
<dbReference type="GO" id="GO:0005669">
    <property type="term" value="C:transcription factor TFIID complex"/>
    <property type="evidence" value="ECO:0007669"/>
    <property type="project" value="TreeGrafter"/>
</dbReference>
<keyword evidence="4 6" id="KW-0539">Nucleus</keyword>
<feature type="region of interest" description="Disordered" evidence="7">
    <location>
        <begin position="86"/>
        <end position="108"/>
    </location>
</feature>
<dbReference type="PIRSF" id="PIRSF017246">
    <property type="entry name" value="TFIID_TAF10"/>
    <property type="match status" value="1"/>
</dbReference>
<dbReference type="GO" id="GO:0000124">
    <property type="term" value="C:SAGA complex"/>
    <property type="evidence" value="ECO:0007669"/>
    <property type="project" value="TreeGrafter"/>
</dbReference>
<dbReference type="EMBL" id="JRES01000438">
    <property type="protein sequence ID" value="KNC31192.1"/>
    <property type="molecule type" value="Genomic_DNA"/>
</dbReference>
<dbReference type="GO" id="GO:0003743">
    <property type="term" value="F:translation initiation factor activity"/>
    <property type="evidence" value="ECO:0007669"/>
    <property type="project" value="UniProtKB-KW"/>
</dbReference>
<organism evidence="8 9">
    <name type="scientific">Lucilia cuprina</name>
    <name type="common">Green bottle fly</name>
    <name type="synonym">Australian sheep blowfly</name>
    <dbReference type="NCBI Taxonomy" id="7375"/>
    <lineage>
        <taxon>Eukaryota</taxon>
        <taxon>Metazoa</taxon>
        <taxon>Ecdysozoa</taxon>
        <taxon>Arthropoda</taxon>
        <taxon>Hexapoda</taxon>
        <taxon>Insecta</taxon>
        <taxon>Pterygota</taxon>
        <taxon>Neoptera</taxon>
        <taxon>Endopterygota</taxon>
        <taxon>Diptera</taxon>
        <taxon>Brachycera</taxon>
        <taxon>Muscomorpha</taxon>
        <taxon>Oestroidea</taxon>
        <taxon>Calliphoridae</taxon>
        <taxon>Luciliinae</taxon>
        <taxon>Lucilia</taxon>
    </lineage>
</organism>
<dbReference type="Proteomes" id="UP000037069">
    <property type="component" value="Unassembled WGS sequence"/>
</dbReference>
<gene>
    <name evidence="8" type="ORF">FF38_14320</name>
</gene>